<dbReference type="InterPro" id="IPR035965">
    <property type="entry name" value="PAS-like_dom_sf"/>
</dbReference>
<dbReference type="Proteomes" id="UP001060414">
    <property type="component" value="Chromosome"/>
</dbReference>
<dbReference type="Gene3D" id="3.30.70.270">
    <property type="match status" value="1"/>
</dbReference>
<dbReference type="SUPFAM" id="SSF55073">
    <property type="entry name" value="Nucleotide cyclase"/>
    <property type="match status" value="1"/>
</dbReference>
<dbReference type="PROSITE" id="PS50112">
    <property type="entry name" value="PAS"/>
    <property type="match status" value="2"/>
</dbReference>
<feature type="domain" description="PAS" evidence="1">
    <location>
        <begin position="207"/>
        <end position="277"/>
    </location>
</feature>
<dbReference type="EMBL" id="CP092109">
    <property type="protein sequence ID" value="UWZ80023.1"/>
    <property type="molecule type" value="Genomic_DNA"/>
</dbReference>
<evidence type="ECO:0000259" key="1">
    <source>
        <dbReference type="PROSITE" id="PS50112"/>
    </source>
</evidence>
<dbReference type="SMART" id="SM00052">
    <property type="entry name" value="EAL"/>
    <property type="match status" value="1"/>
</dbReference>
<dbReference type="Gene3D" id="3.30.450.20">
    <property type="entry name" value="PAS domain"/>
    <property type="match status" value="2"/>
</dbReference>
<dbReference type="InterPro" id="IPR052155">
    <property type="entry name" value="Biofilm_reg_signaling"/>
</dbReference>
<evidence type="ECO:0000259" key="2">
    <source>
        <dbReference type="PROSITE" id="PS50113"/>
    </source>
</evidence>
<evidence type="ECO:0000259" key="3">
    <source>
        <dbReference type="PROSITE" id="PS50883"/>
    </source>
</evidence>
<dbReference type="InterPro" id="IPR000014">
    <property type="entry name" value="PAS"/>
</dbReference>
<dbReference type="NCBIfam" id="TIGR00229">
    <property type="entry name" value="sensory_box"/>
    <property type="match status" value="2"/>
</dbReference>
<gene>
    <name evidence="5" type="ORF">L9S41_01185</name>
</gene>
<dbReference type="Pfam" id="PF13426">
    <property type="entry name" value="PAS_9"/>
    <property type="match status" value="2"/>
</dbReference>
<organism evidence="5 6">
    <name type="scientific">Geoalkalibacter halelectricus</name>
    <dbReference type="NCBI Taxonomy" id="2847045"/>
    <lineage>
        <taxon>Bacteria</taxon>
        <taxon>Pseudomonadati</taxon>
        <taxon>Thermodesulfobacteriota</taxon>
        <taxon>Desulfuromonadia</taxon>
        <taxon>Desulfuromonadales</taxon>
        <taxon>Geoalkalibacteraceae</taxon>
        <taxon>Geoalkalibacter</taxon>
    </lineage>
</organism>
<dbReference type="PANTHER" id="PTHR44757:SF2">
    <property type="entry name" value="BIOFILM ARCHITECTURE MAINTENANCE PROTEIN MBAA"/>
    <property type="match status" value="1"/>
</dbReference>
<feature type="domain" description="GGDEF" evidence="4">
    <location>
        <begin position="364"/>
        <end position="497"/>
    </location>
</feature>
<dbReference type="CDD" id="cd01949">
    <property type="entry name" value="GGDEF"/>
    <property type="match status" value="1"/>
</dbReference>
<dbReference type="SUPFAM" id="SSF141868">
    <property type="entry name" value="EAL domain-like"/>
    <property type="match status" value="1"/>
</dbReference>
<dbReference type="InterPro" id="IPR029787">
    <property type="entry name" value="Nucleotide_cyclase"/>
</dbReference>
<dbReference type="InterPro" id="IPR043128">
    <property type="entry name" value="Rev_trsase/Diguanyl_cyclase"/>
</dbReference>
<proteinExistence type="predicted"/>
<dbReference type="Gene3D" id="3.20.20.450">
    <property type="entry name" value="EAL domain"/>
    <property type="match status" value="1"/>
</dbReference>
<dbReference type="SMART" id="SM00091">
    <property type="entry name" value="PAS"/>
    <property type="match status" value="2"/>
</dbReference>
<name>A0ABY5ZLN7_9BACT</name>
<dbReference type="InterPro" id="IPR001633">
    <property type="entry name" value="EAL_dom"/>
</dbReference>
<feature type="domain" description="PAC" evidence="2">
    <location>
        <begin position="280"/>
        <end position="332"/>
    </location>
</feature>
<dbReference type="Pfam" id="PF00563">
    <property type="entry name" value="EAL"/>
    <property type="match status" value="1"/>
</dbReference>
<dbReference type="CDD" id="cd01948">
    <property type="entry name" value="EAL"/>
    <property type="match status" value="1"/>
</dbReference>
<accession>A0ABY5ZLN7</accession>
<feature type="domain" description="PAC" evidence="2">
    <location>
        <begin position="156"/>
        <end position="206"/>
    </location>
</feature>
<feature type="domain" description="EAL" evidence="3">
    <location>
        <begin position="506"/>
        <end position="760"/>
    </location>
</feature>
<sequence length="771" mass="85644">MSTRLKLFFLITLALAGLHLFLFTASRVLLVPSAAPAGQQAPGPAHLKVDNFLGWNLLASLPAGVVLFIVTDRLLGVRRREQEREARFRAVIGQVNDAFFLVAPDGRLVDFNEQACALAGLSREALARKRWPDFLPTPCRESGCQGMVGNFSGLAPVHECSFQGVDGRLLPVEINAGPLEQDGQTLVFYLVRDISERRRAEAQLRQSEQRFRSIFEGASVGMCTLSPVGEILQVNQAAVRMLGYDAHELVGRRVHELTHPEDLAATETFYRHSTTRDQHFSYHKRYLRKDGEVVWGHASVAWVRDEQGEVQFGIGLLQDLTAHREAEQRAEQLSKFDKLTGLPNRDLFQQRLKLAVERLEAEGGSLAVLFLDLDRFKRINDTIGHPTGDEVLRQIARRLLEVPEAADTVARLGGDEFGLLLGGAQSAEEAGRLAQEILRRISQPLEVEEHVFEISASIGIAMLPMDGQDVESLLKNAEMAMYQTKSEGRNSYQFYSIEMHARAVYGQMLESHLLQALERGELDLHYQPQVSLSGQEVVGVEALMRWTSPALGKVPPDKFIPLAEESELILRLGEWALRTACRQAKAWQEAGLEGLRMAVNVSGRQFRQPGFAELVSGILAETGLAPRCLEIELTESCLVDNPREVQTILHRLRYLGIQVAVDDFGTGYSSLSYLKLFPLDRIKIDRSFVRDIDNDPDDAAIASAIIAMAHSLGMQVIAEGVETQSQLDFLGGRGCEEVQGFLYSRPLPAAELTGFLHDRRPQACGEARRAG</sequence>
<dbReference type="RefSeq" id="WP_260748378.1">
    <property type="nucleotide sequence ID" value="NZ_CP092109.1"/>
</dbReference>
<dbReference type="InterPro" id="IPR035919">
    <property type="entry name" value="EAL_sf"/>
</dbReference>
<dbReference type="PROSITE" id="PS50883">
    <property type="entry name" value="EAL"/>
    <property type="match status" value="1"/>
</dbReference>
<dbReference type="PROSITE" id="PS50887">
    <property type="entry name" value="GGDEF"/>
    <property type="match status" value="1"/>
</dbReference>
<evidence type="ECO:0000259" key="4">
    <source>
        <dbReference type="PROSITE" id="PS50887"/>
    </source>
</evidence>
<dbReference type="InterPro" id="IPR000160">
    <property type="entry name" value="GGDEF_dom"/>
</dbReference>
<protein>
    <submittedName>
        <fullName evidence="5">EAL domain-containing protein</fullName>
    </submittedName>
</protein>
<dbReference type="SMART" id="SM00086">
    <property type="entry name" value="PAC"/>
    <property type="match status" value="2"/>
</dbReference>
<dbReference type="PROSITE" id="PS50113">
    <property type="entry name" value="PAC"/>
    <property type="match status" value="2"/>
</dbReference>
<feature type="domain" description="PAS" evidence="1">
    <location>
        <begin position="84"/>
        <end position="126"/>
    </location>
</feature>
<evidence type="ECO:0000313" key="6">
    <source>
        <dbReference type="Proteomes" id="UP001060414"/>
    </source>
</evidence>
<dbReference type="SMART" id="SM00267">
    <property type="entry name" value="GGDEF"/>
    <property type="match status" value="1"/>
</dbReference>
<dbReference type="SUPFAM" id="SSF55785">
    <property type="entry name" value="PYP-like sensor domain (PAS domain)"/>
    <property type="match status" value="2"/>
</dbReference>
<dbReference type="InterPro" id="IPR001610">
    <property type="entry name" value="PAC"/>
</dbReference>
<dbReference type="CDD" id="cd00130">
    <property type="entry name" value="PAS"/>
    <property type="match status" value="2"/>
</dbReference>
<evidence type="ECO:0000313" key="5">
    <source>
        <dbReference type="EMBL" id="UWZ80023.1"/>
    </source>
</evidence>
<dbReference type="PANTHER" id="PTHR44757">
    <property type="entry name" value="DIGUANYLATE CYCLASE DGCP"/>
    <property type="match status" value="1"/>
</dbReference>
<keyword evidence="6" id="KW-1185">Reference proteome</keyword>
<reference evidence="5" key="1">
    <citation type="journal article" date="2022" name="Environ. Microbiol.">
        <title>Geoalkalibacter halelectricus SAP #1 sp. nov. possessing extracellular electron transfer and mineral#reducing capabilities from a haloalkaline environment.</title>
        <authorList>
            <person name="Yadav S."/>
            <person name="Singh R."/>
            <person name="Sundharam S.S."/>
            <person name="Chaudhary S."/>
            <person name="Krishnamurthi S."/>
            <person name="Patil S.A."/>
        </authorList>
    </citation>
    <scope>NUCLEOTIDE SEQUENCE</scope>
    <source>
        <strain evidence="5">SAP-1</strain>
    </source>
</reference>
<dbReference type="NCBIfam" id="TIGR00254">
    <property type="entry name" value="GGDEF"/>
    <property type="match status" value="1"/>
</dbReference>
<dbReference type="InterPro" id="IPR000700">
    <property type="entry name" value="PAS-assoc_C"/>
</dbReference>
<dbReference type="Pfam" id="PF00990">
    <property type="entry name" value="GGDEF"/>
    <property type="match status" value="1"/>
</dbReference>